<evidence type="ECO:0008006" key="5">
    <source>
        <dbReference type="Google" id="ProtNLM"/>
    </source>
</evidence>
<dbReference type="EMBL" id="CAKLPY010000002">
    <property type="protein sequence ID" value="CAH0996981.1"/>
    <property type="molecule type" value="Genomic_DNA"/>
</dbReference>
<organism evidence="3 4">
    <name type="scientific">Emticicia aquatica</name>
    <dbReference type="NCBI Taxonomy" id="1681835"/>
    <lineage>
        <taxon>Bacteria</taxon>
        <taxon>Pseudomonadati</taxon>
        <taxon>Bacteroidota</taxon>
        <taxon>Cytophagia</taxon>
        <taxon>Cytophagales</taxon>
        <taxon>Leadbetterellaceae</taxon>
        <taxon>Emticicia</taxon>
    </lineage>
</organism>
<dbReference type="SUPFAM" id="SSF54060">
    <property type="entry name" value="His-Me finger endonucleases"/>
    <property type="match status" value="1"/>
</dbReference>
<dbReference type="RefSeq" id="WP_238807525.1">
    <property type="nucleotide sequence ID" value="NZ_CAKLPY010000002.1"/>
</dbReference>
<dbReference type="InterPro" id="IPR003615">
    <property type="entry name" value="HNH_nuc"/>
</dbReference>
<protein>
    <recommendedName>
        <fullName evidence="5">NUMOD4 domain-containing protein</fullName>
    </recommendedName>
</protein>
<dbReference type="Gene3D" id="3.90.75.20">
    <property type="match status" value="1"/>
</dbReference>
<dbReference type="Proteomes" id="UP000837932">
    <property type="component" value="Unassembled WGS sequence"/>
</dbReference>
<dbReference type="InterPro" id="IPR044925">
    <property type="entry name" value="His-Me_finger_sf"/>
</dbReference>
<dbReference type="InterPro" id="IPR010902">
    <property type="entry name" value="NUMOD4"/>
</dbReference>
<gene>
    <name evidence="3" type="ORF">EMA8858_03117</name>
</gene>
<accession>A0ABM9ATG7</accession>
<reference evidence="3" key="1">
    <citation type="submission" date="2021-12" db="EMBL/GenBank/DDBJ databases">
        <authorList>
            <person name="Rodrigo-Torres L."/>
            <person name="Arahal R. D."/>
            <person name="Lucena T."/>
        </authorList>
    </citation>
    <scope>NUCLEOTIDE SEQUENCE</scope>
    <source>
        <strain evidence="3">CECT 8858</strain>
    </source>
</reference>
<feature type="domain" description="HNH nuclease" evidence="2">
    <location>
        <begin position="76"/>
        <end position="119"/>
    </location>
</feature>
<proteinExistence type="predicted"/>
<evidence type="ECO:0000259" key="1">
    <source>
        <dbReference type="Pfam" id="PF07463"/>
    </source>
</evidence>
<evidence type="ECO:0000313" key="4">
    <source>
        <dbReference type="Proteomes" id="UP000837932"/>
    </source>
</evidence>
<comment type="caution">
    <text evidence="3">The sequence shown here is derived from an EMBL/GenBank/DDBJ whole genome shotgun (WGS) entry which is preliminary data.</text>
</comment>
<evidence type="ECO:0000313" key="3">
    <source>
        <dbReference type="EMBL" id="CAH0996981.1"/>
    </source>
</evidence>
<name>A0ABM9ATG7_9BACT</name>
<dbReference type="Pfam" id="PF07463">
    <property type="entry name" value="NUMOD4"/>
    <property type="match status" value="1"/>
</dbReference>
<dbReference type="Pfam" id="PF13392">
    <property type="entry name" value="HNH_3"/>
    <property type="match status" value="1"/>
</dbReference>
<keyword evidence="4" id="KW-1185">Reference proteome</keyword>
<sequence>MSNGMNSEKAILWAEKWIPIVIDVEGVENPPRYEVSNFGRLKSFQSSVKGEIIKGSVIQGYKSLNIRLPKGKSFNRYVHKLVAETFVPKPSPDHKFVIHLDFDKLSNHFENLKWVTKDEMVSHNRENPAVINKPIPKRTKNYKLTEIKVKMIKKLLQKDSTRLKMIAKQFGITHTQLNRIRSGENWGYVKIDD</sequence>
<feature type="domain" description="NUMOD4" evidence="1">
    <location>
        <begin position="15"/>
        <end position="67"/>
    </location>
</feature>
<evidence type="ECO:0000259" key="2">
    <source>
        <dbReference type="Pfam" id="PF13392"/>
    </source>
</evidence>